<evidence type="ECO:0000256" key="5">
    <source>
        <dbReference type="ARBA" id="ARBA00022927"/>
    </source>
</evidence>
<evidence type="ECO:0000256" key="1">
    <source>
        <dbReference type="ARBA" id="ARBA00004170"/>
    </source>
</evidence>
<evidence type="ECO:0000256" key="2">
    <source>
        <dbReference type="ARBA" id="ARBA00010050"/>
    </source>
</evidence>
<reference evidence="10 11" key="1">
    <citation type="submission" date="2023-10" db="EMBL/GenBank/DDBJ databases">
        <authorList>
            <person name="Maclean D."/>
            <person name="Macfadyen A."/>
        </authorList>
    </citation>
    <scope>NUCLEOTIDE SEQUENCE [LARGE SCALE GENOMIC DNA]</scope>
</reference>
<evidence type="ECO:0000256" key="9">
    <source>
        <dbReference type="SAM" id="MobiDB-lite"/>
    </source>
</evidence>
<keyword evidence="11" id="KW-1185">Reference proteome</keyword>
<organism evidence="10 11">
    <name type="scientific">Coccomyxa viridis</name>
    <dbReference type="NCBI Taxonomy" id="1274662"/>
    <lineage>
        <taxon>Eukaryota</taxon>
        <taxon>Viridiplantae</taxon>
        <taxon>Chlorophyta</taxon>
        <taxon>core chlorophytes</taxon>
        <taxon>Trebouxiophyceae</taxon>
        <taxon>Trebouxiophyceae incertae sedis</taxon>
        <taxon>Coccomyxaceae</taxon>
        <taxon>Coccomyxa</taxon>
    </lineage>
</organism>
<dbReference type="Gene3D" id="1.25.40.10">
    <property type="entry name" value="Tetratricopeptide repeat domain"/>
    <property type="match status" value="1"/>
</dbReference>
<dbReference type="Proteomes" id="UP001314263">
    <property type="component" value="Unassembled WGS sequence"/>
</dbReference>
<dbReference type="EMBL" id="CAUYUE010000015">
    <property type="protein sequence ID" value="CAK0786672.1"/>
    <property type="molecule type" value="Genomic_DNA"/>
</dbReference>
<dbReference type="GO" id="GO:0016192">
    <property type="term" value="P:vesicle-mediated transport"/>
    <property type="evidence" value="ECO:0007669"/>
    <property type="project" value="UniProtKB-KW"/>
</dbReference>
<proteinExistence type="inferred from homology"/>
<dbReference type="InterPro" id="IPR011990">
    <property type="entry name" value="TPR-like_helical_dom_sf"/>
</dbReference>
<evidence type="ECO:0000313" key="11">
    <source>
        <dbReference type="Proteomes" id="UP001314263"/>
    </source>
</evidence>
<feature type="compositionally biased region" description="Basic and acidic residues" evidence="9">
    <location>
        <begin position="55"/>
        <end position="68"/>
    </location>
</feature>
<dbReference type="AlphaFoldDB" id="A0AAV1IKD6"/>
<keyword evidence="3" id="KW-0813">Transport</keyword>
<dbReference type="GO" id="GO:0005774">
    <property type="term" value="C:vacuolar membrane"/>
    <property type="evidence" value="ECO:0007669"/>
    <property type="project" value="TreeGrafter"/>
</dbReference>
<keyword evidence="5" id="KW-0653">Protein transport</keyword>
<protein>
    <recommendedName>
        <fullName evidence="7">Gamma-soluble NSF attachment protein</fullName>
    </recommendedName>
    <alternativeName>
        <fullName evidence="8">N-ethylmaleimide-sensitive factor attachment protein gamma</fullName>
    </alternativeName>
</protein>
<comment type="similarity">
    <text evidence="2">Belongs to the SNAP family.</text>
</comment>
<dbReference type="GO" id="GO:0019905">
    <property type="term" value="F:syntaxin binding"/>
    <property type="evidence" value="ECO:0007669"/>
    <property type="project" value="TreeGrafter"/>
</dbReference>
<dbReference type="GO" id="GO:0031201">
    <property type="term" value="C:SNARE complex"/>
    <property type="evidence" value="ECO:0007669"/>
    <property type="project" value="TreeGrafter"/>
</dbReference>
<dbReference type="GO" id="GO:0006886">
    <property type="term" value="P:intracellular protein transport"/>
    <property type="evidence" value="ECO:0007669"/>
    <property type="project" value="InterPro"/>
</dbReference>
<dbReference type="SUPFAM" id="SSF48452">
    <property type="entry name" value="TPR-like"/>
    <property type="match status" value="1"/>
</dbReference>
<evidence type="ECO:0000256" key="8">
    <source>
        <dbReference type="ARBA" id="ARBA00042485"/>
    </source>
</evidence>
<name>A0AAV1IKD6_9CHLO</name>
<dbReference type="GO" id="GO:0005483">
    <property type="term" value="F:soluble NSF attachment protein activity"/>
    <property type="evidence" value="ECO:0007669"/>
    <property type="project" value="TreeGrafter"/>
</dbReference>
<dbReference type="Pfam" id="PF14938">
    <property type="entry name" value="SNAP"/>
    <property type="match status" value="1"/>
</dbReference>
<gene>
    <name evidence="10" type="ORF">CVIRNUC_009886</name>
</gene>
<keyword evidence="6" id="KW-0472">Membrane</keyword>
<sequence length="281" mass="30728">MKMRMKPDWSSATPLYERAANSFRVAKDYDRARDAFEKAATGHSRQGSPWQSGKSLERAADMEKNKKGQRVEALYRDAAQSYQEAGRHQAAAEALGRAAIHLEGIEPEASSQLYMDAIDILADQEDGKEGLSGDLFRQAIAGEIRLVKYQEAISLLMRFGAACDRLGLRPCKAYLGAIVVCLYAQDAQQAMATLQDASEVSAFSGSEEERVAEALLDAYRTGDSEAVQKCVASHAVFLELDNQIVRLAKRLPQGDVKLSAAALGTQRLHVEDGDGEENDLT</sequence>
<evidence type="ECO:0000313" key="10">
    <source>
        <dbReference type="EMBL" id="CAK0786672.1"/>
    </source>
</evidence>
<evidence type="ECO:0000256" key="4">
    <source>
        <dbReference type="ARBA" id="ARBA00022892"/>
    </source>
</evidence>
<keyword evidence="4" id="KW-0931">ER-Golgi transport</keyword>
<comment type="subcellular location">
    <subcellularLocation>
        <location evidence="1">Membrane</location>
        <topology evidence="1">Peripheral membrane protein</topology>
    </subcellularLocation>
</comment>
<dbReference type="PANTHER" id="PTHR13768:SF2">
    <property type="entry name" value="GAMMA-SOLUBLE NSF ATTACHMENT PROTEIN"/>
    <property type="match status" value="1"/>
</dbReference>
<evidence type="ECO:0000256" key="6">
    <source>
        <dbReference type="ARBA" id="ARBA00023136"/>
    </source>
</evidence>
<feature type="region of interest" description="Disordered" evidence="9">
    <location>
        <begin position="38"/>
        <end position="68"/>
    </location>
</feature>
<evidence type="ECO:0000256" key="7">
    <source>
        <dbReference type="ARBA" id="ARBA00040047"/>
    </source>
</evidence>
<comment type="caution">
    <text evidence="10">The sequence shown here is derived from an EMBL/GenBank/DDBJ whole genome shotgun (WGS) entry which is preliminary data.</text>
</comment>
<feature type="compositionally biased region" description="Polar residues" evidence="9">
    <location>
        <begin position="43"/>
        <end position="54"/>
    </location>
</feature>
<dbReference type="InterPro" id="IPR000744">
    <property type="entry name" value="NSF_attach"/>
</dbReference>
<evidence type="ECO:0000256" key="3">
    <source>
        <dbReference type="ARBA" id="ARBA00022448"/>
    </source>
</evidence>
<accession>A0AAV1IKD6</accession>
<dbReference type="PANTHER" id="PTHR13768">
    <property type="entry name" value="SOLUBLE NSF ATTACHMENT PROTEIN SNAP"/>
    <property type="match status" value="1"/>
</dbReference>